<dbReference type="PANTHER" id="PTHR24243:SF233">
    <property type="entry name" value="THYROTROPIN-RELEASING HORMONE RECEPTOR"/>
    <property type="match status" value="1"/>
</dbReference>
<dbReference type="AlphaFoldDB" id="T1KET0"/>
<keyword evidence="4 10" id="KW-1133">Transmembrane helix</keyword>
<dbReference type="eggNOG" id="KOG3656">
    <property type="taxonomic scope" value="Eukaryota"/>
</dbReference>
<accession>T1KET0</accession>
<dbReference type="PANTHER" id="PTHR24243">
    <property type="entry name" value="G-PROTEIN COUPLED RECEPTOR"/>
    <property type="match status" value="1"/>
</dbReference>
<evidence type="ECO:0000256" key="9">
    <source>
        <dbReference type="RuleBase" id="RU000688"/>
    </source>
</evidence>
<comment type="subcellular location">
    <subcellularLocation>
        <location evidence="1">Membrane</location>
        <topology evidence="1">Multi-pass membrane protein</topology>
    </subcellularLocation>
</comment>
<dbReference type="Gene3D" id="1.20.1070.10">
    <property type="entry name" value="Rhodopsin 7-helix transmembrane proteins"/>
    <property type="match status" value="1"/>
</dbReference>
<dbReference type="PROSITE" id="PS00237">
    <property type="entry name" value="G_PROTEIN_RECEP_F1_1"/>
    <property type="match status" value="1"/>
</dbReference>
<feature type="domain" description="G-protein coupled receptors family 1 profile" evidence="11">
    <location>
        <begin position="96"/>
        <end position="393"/>
    </location>
</feature>
<dbReference type="PROSITE" id="PS50262">
    <property type="entry name" value="G_PROTEIN_RECEP_F1_2"/>
    <property type="match status" value="1"/>
</dbReference>
<evidence type="ECO:0000256" key="4">
    <source>
        <dbReference type="ARBA" id="ARBA00022989"/>
    </source>
</evidence>
<feature type="transmembrane region" description="Helical" evidence="10">
    <location>
        <begin position="163"/>
        <end position="187"/>
    </location>
</feature>
<evidence type="ECO:0000256" key="8">
    <source>
        <dbReference type="ARBA" id="ARBA00023224"/>
    </source>
</evidence>
<evidence type="ECO:0000256" key="7">
    <source>
        <dbReference type="ARBA" id="ARBA00023170"/>
    </source>
</evidence>
<sequence>MSIESDFHSLPNSSFLASSAVSLATNETILKYLINLSNQQYYPASNEETNNSEEDEFDTRIYYQRPEEVLLPWFHNAYFFPTVITNILTFIFGVSGNSVVIWFMFGDKANHSATSIFLVSLAISDLLLLTIVGPLEIAHYFVVQWDSDGTVCKLSSYVESVSAFASVLNLVAVTFERFVVIVFPIRSRSICTMENCKQFVITVWILALLLATPTIYLKEVEKSTFTNHNVTISLYRCKGASDQTGLNLNIYRFIFLFALPSVFMIASYVWVIIELWISTKTMDDLTNHMRTSHRTESRASISRDACSSPNNHAVMLRSHHATQETRDVKSARKQVIKMLILVVILFLICWGPRLVIEIIINCCLTSFTQPVYIFRIVFFLLPFIHSCLNPIVYCLMSSKFRKKLFTSLRRCLTRRGDRVANIDSSMRTETSGNGHLTSIYTVHTSFDYITRI</sequence>
<dbReference type="SMART" id="SM01381">
    <property type="entry name" value="7TM_GPCR_Srsx"/>
    <property type="match status" value="1"/>
</dbReference>
<evidence type="ECO:0000256" key="5">
    <source>
        <dbReference type="ARBA" id="ARBA00023040"/>
    </source>
</evidence>
<dbReference type="PRINTS" id="PR00237">
    <property type="entry name" value="GPCRRHODOPSN"/>
</dbReference>
<evidence type="ECO:0000256" key="10">
    <source>
        <dbReference type="SAM" id="Phobius"/>
    </source>
</evidence>
<evidence type="ECO:0000256" key="2">
    <source>
        <dbReference type="ARBA" id="ARBA00010663"/>
    </source>
</evidence>
<dbReference type="GO" id="GO:0005886">
    <property type="term" value="C:plasma membrane"/>
    <property type="evidence" value="ECO:0007669"/>
    <property type="project" value="TreeGrafter"/>
</dbReference>
<dbReference type="EMBL" id="CAEY01000028">
    <property type="status" value="NOT_ANNOTATED_CDS"/>
    <property type="molecule type" value="Genomic_DNA"/>
</dbReference>
<evidence type="ECO:0000256" key="3">
    <source>
        <dbReference type="ARBA" id="ARBA00022692"/>
    </source>
</evidence>
<feature type="transmembrane region" description="Helical" evidence="10">
    <location>
        <begin position="199"/>
        <end position="217"/>
    </location>
</feature>
<keyword evidence="3 9" id="KW-0812">Transmembrane</keyword>
<dbReference type="Pfam" id="PF00001">
    <property type="entry name" value="7tm_1"/>
    <property type="match status" value="1"/>
</dbReference>
<keyword evidence="7 9" id="KW-0675">Receptor</keyword>
<dbReference type="InterPro" id="IPR000276">
    <property type="entry name" value="GPCR_Rhodpsn"/>
</dbReference>
<proteinExistence type="inferred from homology"/>
<feature type="transmembrane region" description="Helical" evidence="10">
    <location>
        <begin position="372"/>
        <end position="395"/>
    </location>
</feature>
<keyword evidence="6 10" id="KW-0472">Membrane</keyword>
<evidence type="ECO:0000256" key="1">
    <source>
        <dbReference type="ARBA" id="ARBA00004141"/>
    </source>
</evidence>
<dbReference type="SUPFAM" id="SSF81321">
    <property type="entry name" value="Family A G protein-coupled receptor-like"/>
    <property type="match status" value="1"/>
</dbReference>
<dbReference type="HOGENOM" id="CLU_009579_6_3_1"/>
<feature type="transmembrane region" description="Helical" evidence="10">
    <location>
        <begin position="117"/>
        <end position="143"/>
    </location>
</feature>
<dbReference type="EnsemblMetazoa" id="tetur10g00630.1">
    <property type="protein sequence ID" value="tetur10g00630.1"/>
    <property type="gene ID" value="tetur10g00630"/>
</dbReference>
<feature type="transmembrane region" description="Helical" evidence="10">
    <location>
        <begin position="250"/>
        <end position="273"/>
    </location>
</feature>
<keyword evidence="13" id="KW-1185">Reference proteome</keyword>
<protein>
    <recommendedName>
        <fullName evidence="11">G-protein coupled receptors family 1 profile domain-containing protein</fullName>
    </recommendedName>
</protein>
<keyword evidence="8 9" id="KW-0807">Transducer</keyword>
<keyword evidence="5 9" id="KW-0297">G-protein coupled receptor</keyword>
<dbReference type="Proteomes" id="UP000015104">
    <property type="component" value="Unassembled WGS sequence"/>
</dbReference>
<name>T1KET0_TETUR</name>
<evidence type="ECO:0000313" key="12">
    <source>
        <dbReference type="EnsemblMetazoa" id="tetur10g00630.1"/>
    </source>
</evidence>
<organism evidence="12 13">
    <name type="scientific">Tetranychus urticae</name>
    <name type="common">Two-spotted spider mite</name>
    <dbReference type="NCBI Taxonomy" id="32264"/>
    <lineage>
        <taxon>Eukaryota</taxon>
        <taxon>Metazoa</taxon>
        <taxon>Ecdysozoa</taxon>
        <taxon>Arthropoda</taxon>
        <taxon>Chelicerata</taxon>
        <taxon>Arachnida</taxon>
        <taxon>Acari</taxon>
        <taxon>Acariformes</taxon>
        <taxon>Trombidiformes</taxon>
        <taxon>Prostigmata</taxon>
        <taxon>Eleutherengona</taxon>
        <taxon>Raphignathae</taxon>
        <taxon>Tetranychoidea</taxon>
        <taxon>Tetranychidae</taxon>
        <taxon>Tetranychus</taxon>
    </lineage>
</organism>
<evidence type="ECO:0000259" key="11">
    <source>
        <dbReference type="PROSITE" id="PS50262"/>
    </source>
</evidence>
<reference evidence="13" key="1">
    <citation type="submission" date="2011-08" db="EMBL/GenBank/DDBJ databases">
        <authorList>
            <person name="Rombauts S."/>
        </authorList>
    </citation>
    <scope>NUCLEOTIDE SEQUENCE</scope>
    <source>
        <strain evidence="13">London</strain>
    </source>
</reference>
<feature type="transmembrane region" description="Helical" evidence="10">
    <location>
        <begin position="78"/>
        <end position="105"/>
    </location>
</feature>
<evidence type="ECO:0000313" key="13">
    <source>
        <dbReference type="Proteomes" id="UP000015104"/>
    </source>
</evidence>
<reference evidence="12" key="2">
    <citation type="submission" date="2015-06" db="UniProtKB">
        <authorList>
            <consortium name="EnsemblMetazoa"/>
        </authorList>
    </citation>
    <scope>IDENTIFICATION</scope>
</reference>
<evidence type="ECO:0000256" key="6">
    <source>
        <dbReference type="ARBA" id="ARBA00023136"/>
    </source>
</evidence>
<dbReference type="GO" id="GO:0004930">
    <property type="term" value="F:G protein-coupled receptor activity"/>
    <property type="evidence" value="ECO:0007669"/>
    <property type="project" value="UniProtKB-KW"/>
</dbReference>
<comment type="similarity">
    <text evidence="2 9">Belongs to the G-protein coupled receptor 1 family.</text>
</comment>
<dbReference type="InterPro" id="IPR017452">
    <property type="entry name" value="GPCR_Rhodpsn_7TM"/>
</dbReference>
<feature type="transmembrane region" description="Helical" evidence="10">
    <location>
        <begin position="339"/>
        <end position="360"/>
    </location>
</feature>